<sequence>MIGSGSAGATPDIMRVSISVETRADTVAIAYARAGERADAVIAALRGDGVQGRDISTSGLSVRAETVWTDGNREKLVGYTAGTSLTVTLRDVAGPDGEAKGGNDGGPAATIAHAVAAGGDDVRLGGLTLTVADEESLMIRARDAAWDHAVSKAEQYVSRAGRKLGPVLEITENISGPTPAPRIAFAADMKAAAPRAVPVELGESEMTASIRVTWQLG</sequence>
<gene>
    <name evidence="1" type="ORF">KHQ06_30475</name>
</gene>
<dbReference type="PANTHER" id="PTHR34387">
    <property type="entry name" value="SLR1258 PROTEIN"/>
    <property type="match status" value="1"/>
</dbReference>
<organism evidence="1 2">
    <name type="scientific">Nocardia tengchongensis</name>
    <dbReference type="NCBI Taxonomy" id="2055889"/>
    <lineage>
        <taxon>Bacteria</taxon>
        <taxon>Bacillati</taxon>
        <taxon>Actinomycetota</taxon>
        <taxon>Actinomycetes</taxon>
        <taxon>Mycobacteriales</taxon>
        <taxon>Nocardiaceae</taxon>
        <taxon>Nocardia</taxon>
    </lineage>
</organism>
<dbReference type="Proteomes" id="UP000683310">
    <property type="component" value="Chromosome"/>
</dbReference>
<accession>A0ABX8D2B7</accession>
<keyword evidence="2" id="KW-1185">Reference proteome</keyword>
<dbReference type="InterPro" id="IPR052022">
    <property type="entry name" value="26kDa_periplasmic_antigen"/>
</dbReference>
<name>A0ABX8D2B7_9NOCA</name>
<dbReference type="EMBL" id="CP074371">
    <property type="protein sequence ID" value="QVI25224.1"/>
    <property type="molecule type" value="Genomic_DNA"/>
</dbReference>
<evidence type="ECO:0000313" key="1">
    <source>
        <dbReference type="EMBL" id="QVI25224.1"/>
    </source>
</evidence>
<evidence type="ECO:0000313" key="2">
    <source>
        <dbReference type="Proteomes" id="UP000683310"/>
    </source>
</evidence>
<reference evidence="1 2" key="1">
    <citation type="submission" date="2021-04" db="EMBL/GenBank/DDBJ databases">
        <title>Nocardia tengchongensis.</title>
        <authorList>
            <person name="Zhuang k."/>
            <person name="Ran Y."/>
            <person name="Li W."/>
        </authorList>
    </citation>
    <scope>NUCLEOTIDE SEQUENCE [LARGE SCALE GENOMIC DNA]</scope>
    <source>
        <strain evidence="1 2">CFH S0057</strain>
    </source>
</reference>
<proteinExistence type="predicted"/>
<dbReference type="InterPro" id="IPR007497">
    <property type="entry name" value="SIMPL/DUF541"/>
</dbReference>
<dbReference type="PANTHER" id="PTHR34387:SF2">
    <property type="entry name" value="SLR1258 PROTEIN"/>
    <property type="match status" value="1"/>
</dbReference>
<protein>
    <submittedName>
        <fullName evidence="1">SIMPL domain-containing protein</fullName>
    </submittedName>
</protein>
<dbReference type="Gene3D" id="3.30.110.170">
    <property type="entry name" value="Protein of unknown function (DUF541), domain 1"/>
    <property type="match status" value="1"/>
</dbReference>
<dbReference type="Gene3D" id="3.30.70.2970">
    <property type="entry name" value="Protein of unknown function (DUF541), domain 2"/>
    <property type="match status" value="1"/>
</dbReference>
<dbReference type="Pfam" id="PF04402">
    <property type="entry name" value="SIMPL"/>
    <property type="match status" value="1"/>
</dbReference>